<organism evidence="4 5">
    <name type="scientific">Amycolatopsis viridis</name>
    <dbReference type="NCBI Taxonomy" id="185678"/>
    <lineage>
        <taxon>Bacteria</taxon>
        <taxon>Bacillati</taxon>
        <taxon>Actinomycetota</taxon>
        <taxon>Actinomycetes</taxon>
        <taxon>Pseudonocardiales</taxon>
        <taxon>Pseudonocardiaceae</taxon>
        <taxon>Amycolatopsis</taxon>
    </lineage>
</organism>
<evidence type="ECO:0000313" key="4">
    <source>
        <dbReference type="EMBL" id="NIH80583.1"/>
    </source>
</evidence>
<evidence type="ECO:0000313" key="5">
    <source>
        <dbReference type="Proteomes" id="UP000754495"/>
    </source>
</evidence>
<dbReference type="RefSeq" id="WP_167115041.1">
    <property type="nucleotide sequence ID" value="NZ_JAANOU010000001.1"/>
</dbReference>
<comment type="similarity">
    <text evidence="3">Belongs to the gas vesicle GvpF/GvpL family.</text>
</comment>
<dbReference type="EMBL" id="JAANOU010000001">
    <property type="protein sequence ID" value="NIH80583.1"/>
    <property type="molecule type" value="Genomic_DNA"/>
</dbReference>
<protein>
    <recommendedName>
        <fullName evidence="6">Gas vesicle synthesis protein</fullName>
    </recommendedName>
</protein>
<dbReference type="Pfam" id="PF06386">
    <property type="entry name" value="GvpL_GvpF"/>
    <property type="match status" value="1"/>
</dbReference>
<keyword evidence="5" id="KW-1185">Reference proteome</keyword>
<accession>A0ABX0SUE7</accession>
<sequence>MADEPEPQEQQQDRETVVYVYGMVPADVETDPEARGVGDPPAEIRAVKHDRVAALISEIPRDKPLGRPEDLTAHAALLDAAAAEVPVLPLRFGAVVADEDAVRTELLEQNHDDFAAALDQLEGKAEYVIKARYVEQAILREILESDERLSQLREAIRGKPEEATRNERMALGEGIGNAIAARREADTAKVVDALSELGAQIAVREPTHEEDAVHVACLAETAKQSDLEDVVDRIAEEWSGRVDMRLLGPLAAYDFVVTQRPGA</sequence>
<keyword evidence="1" id="KW-0304">Gas vesicle</keyword>
<reference evidence="4 5" key="1">
    <citation type="submission" date="2020-03" db="EMBL/GenBank/DDBJ databases">
        <title>Sequencing the genomes of 1000 actinobacteria strains.</title>
        <authorList>
            <person name="Klenk H.-P."/>
        </authorList>
    </citation>
    <scope>NUCLEOTIDE SEQUENCE [LARGE SCALE GENOMIC DNA]</scope>
    <source>
        <strain evidence="4 5">DSM 45668</strain>
    </source>
</reference>
<comment type="caution">
    <text evidence="4">The sequence shown here is derived from an EMBL/GenBank/DDBJ whole genome shotgun (WGS) entry which is preliminary data.</text>
</comment>
<gene>
    <name evidence="4" type="ORF">FHX46_003113</name>
</gene>
<evidence type="ECO:0008006" key="6">
    <source>
        <dbReference type="Google" id="ProtNLM"/>
    </source>
</evidence>
<comment type="subcellular location">
    <subcellularLocation>
        <location evidence="2">Gas vesicle</location>
    </subcellularLocation>
</comment>
<dbReference type="PANTHER" id="PTHR36852">
    <property type="entry name" value="PROTEIN GVPL 2"/>
    <property type="match status" value="1"/>
</dbReference>
<dbReference type="PANTHER" id="PTHR36852:SF1">
    <property type="entry name" value="PROTEIN GVPL 2"/>
    <property type="match status" value="1"/>
</dbReference>
<evidence type="ECO:0000256" key="3">
    <source>
        <dbReference type="ARBA" id="ARBA00035643"/>
    </source>
</evidence>
<dbReference type="Proteomes" id="UP000754495">
    <property type="component" value="Unassembled WGS sequence"/>
</dbReference>
<evidence type="ECO:0000256" key="2">
    <source>
        <dbReference type="ARBA" id="ARBA00035108"/>
    </source>
</evidence>
<evidence type="ECO:0000256" key="1">
    <source>
        <dbReference type="ARBA" id="ARBA00022987"/>
    </source>
</evidence>
<dbReference type="InterPro" id="IPR009430">
    <property type="entry name" value="GvpL/GvpF"/>
</dbReference>
<proteinExistence type="inferred from homology"/>
<name>A0ABX0SUE7_9PSEU</name>